<dbReference type="EMBL" id="CAJNOK010037482">
    <property type="protein sequence ID" value="CAF1531068.1"/>
    <property type="molecule type" value="Genomic_DNA"/>
</dbReference>
<proteinExistence type="predicted"/>
<evidence type="ECO:0000313" key="1">
    <source>
        <dbReference type="EMBL" id="CAF1531068.1"/>
    </source>
</evidence>
<comment type="caution">
    <text evidence="1">The sequence shown here is derived from an EMBL/GenBank/DDBJ whole genome shotgun (WGS) entry which is preliminary data.</text>
</comment>
<dbReference type="EMBL" id="CAJOBA010059720">
    <property type="protein sequence ID" value="CAF4318142.1"/>
    <property type="molecule type" value="Genomic_DNA"/>
</dbReference>
<gene>
    <name evidence="1" type="ORF">OVA965_LOCUS38258</name>
    <name evidence="2" type="ORF">TMI583_LOCUS39432</name>
</gene>
<name>A0A8S2FQ19_9BILA</name>
<protein>
    <submittedName>
        <fullName evidence="1">Uncharacterized protein</fullName>
    </submittedName>
</protein>
<feature type="non-terminal residue" evidence="1">
    <location>
        <position position="1"/>
    </location>
</feature>
<accession>A0A8S2FQ19</accession>
<evidence type="ECO:0000313" key="2">
    <source>
        <dbReference type="EMBL" id="CAF4318142.1"/>
    </source>
</evidence>
<dbReference type="Proteomes" id="UP000682733">
    <property type="component" value="Unassembled WGS sequence"/>
</dbReference>
<organism evidence="1 3">
    <name type="scientific">Didymodactylos carnosus</name>
    <dbReference type="NCBI Taxonomy" id="1234261"/>
    <lineage>
        <taxon>Eukaryota</taxon>
        <taxon>Metazoa</taxon>
        <taxon>Spiralia</taxon>
        <taxon>Gnathifera</taxon>
        <taxon>Rotifera</taxon>
        <taxon>Eurotatoria</taxon>
        <taxon>Bdelloidea</taxon>
        <taxon>Philodinida</taxon>
        <taxon>Philodinidae</taxon>
        <taxon>Didymodactylos</taxon>
    </lineage>
</organism>
<reference evidence="1" key="1">
    <citation type="submission" date="2021-02" db="EMBL/GenBank/DDBJ databases">
        <authorList>
            <person name="Nowell W R."/>
        </authorList>
    </citation>
    <scope>NUCLEOTIDE SEQUENCE</scope>
</reference>
<dbReference type="InterPro" id="IPR042756">
    <property type="entry name" value="Sel-1L3"/>
</dbReference>
<sequence length="265" mass="31480">HIQVHVYPQENSMANGISSQTLGIIPKLDWCRIVFVVLETKWQIYLNCLKTFNDTIFAEHRANTNFYHNDLLGTYVIGGSEVGNTFLGYVGEVKFYRRIALTQKQFPKRPDLSKFMFNLHHYWTLDVCKSYLQLYDTYQEQFKRLENRIRTRNTCSRMPYLTVKNRIMPQCLLIKTWKRSRNMNENYRVYRAIKKRIIAQRSFSKEEFGTKLYDLTLRIIQTSDFNCPHIARLLEQSTCYGSLQAQTTLAMFYNFGLCFVRNSTM</sequence>
<dbReference type="Proteomes" id="UP000677228">
    <property type="component" value="Unassembled WGS sequence"/>
</dbReference>
<dbReference type="PANTHER" id="PTHR44444:SF6">
    <property type="entry name" value="LAMININ G DOMAIN-CONTAINING PROTEIN"/>
    <property type="match status" value="1"/>
</dbReference>
<feature type="non-terminal residue" evidence="1">
    <location>
        <position position="265"/>
    </location>
</feature>
<dbReference type="PANTHER" id="PTHR44444">
    <property type="entry name" value="PROTEIN SEL-1 HOMOLOG 3"/>
    <property type="match status" value="1"/>
</dbReference>
<dbReference type="AlphaFoldDB" id="A0A8S2FQ19"/>
<evidence type="ECO:0000313" key="3">
    <source>
        <dbReference type="Proteomes" id="UP000677228"/>
    </source>
</evidence>